<comment type="caution">
    <text evidence="5">The sequence shown here is derived from an EMBL/GenBank/DDBJ whole genome shotgun (WGS) entry which is preliminary data.</text>
</comment>
<dbReference type="InterPro" id="IPR019887">
    <property type="entry name" value="Tscrpt_reg_AsnC/Lrp_C"/>
</dbReference>
<dbReference type="PANTHER" id="PTHR30154:SF34">
    <property type="entry name" value="TRANSCRIPTIONAL REGULATOR AZLB"/>
    <property type="match status" value="1"/>
</dbReference>
<dbReference type="SMART" id="SM00344">
    <property type="entry name" value="HTH_ASNC"/>
    <property type="match status" value="2"/>
</dbReference>
<dbReference type="SUPFAM" id="SSF46785">
    <property type="entry name" value="Winged helix' DNA-binding domain"/>
    <property type="match status" value="2"/>
</dbReference>
<dbReference type="PROSITE" id="PS00519">
    <property type="entry name" value="HTH_ASNC_1"/>
    <property type="match status" value="1"/>
</dbReference>
<dbReference type="InterPro" id="IPR011008">
    <property type="entry name" value="Dimeric_a/b-barrel"/>
</dbReference>
<feature type="domain" description="HTH asnC-type" evidence="4">
    <location>
        <begin position="150"/>
        <end position="216"/>
    </location>
</feature>
<dbReference type="Pfam" id="PF01037">
    <property type="entry name" value="AsnC_trans_reg"/>
    <property type="match status" value="2"/>
</dbReference>
<evidence type="ECO:0000313" key="6">
    <source>
        <dbReference type="Proteomes" id="UP001651690"/>
    </source>
</evidence>
<evidence type="ECO:0000256" key="3">
    <source>
        <dbReference type="ARBA" id="ARBA00023163"/>
    </source>
</evidence>
<dbReference type="Pfam" id="PF13404">
    <property type="entry name" value="HTH_AsnC-type"/>
    <property type="match status" value="2"/>
</dbReference>
<dbReference type="PRINTS" id="PR00033">
    <property type="entry name" value="HTHASNC"/>
</dbReference>
<evidence type="ECO:0000313" key="5">
    <source>
        <dbReference type="EMBL" id="MCP9272413.1"/>
    </source>
</evidence>
<dbReference type="Gene3D" id="1.10.10.10">
    <property type="entry name" value="Winged helix-like DNA-binding domain superfamily/Winged helix DNA-binding domain"/>
    <property type="match status" value="2"/>
</dbReference>
<evidence type="ECO:0000256" key="2">
    <source>
        <dbReference type="ARBA" id="ARBA00023125"/>
    </source>
</evidence>
<dbReference type="InterPro" id="IPR000485">
    <property type="entry name" value="AsnC-type_HTH_dom"/>
</dbReference>
<organism evidence="5 6">
    <name type="scientific">Mycolicibacterium arenosum</name>
    <dbReference type="NCBI Taxonomy" id="2952157"/>
    <lineage>
        <taxon>Bacteria</taxon>
        <taxon>Bacillati</taxon>
        <taxon>Actinomycetota</taxon>
        <taxon>Actinomycetes</taxon>
        <taxon>Mycobacteriales</taxon>
        <taxon>Mycobacteriaceae</taxon>
        <taxon>Mycolicibacterium</taxon>
    </lineage>
</organism>
<feature type="domain" description="HTH asnC-type" evidence="4">
    <location>
        <begin position="1"/>
        <end position="61"/>
    </location>
</feature>
<protein>
    <submittedName>
        <fullName evidence="5">Lrp/AsnC family transcriptional regulator</fullName>
    </submittedName>
</protein>
<dbReference type="RefSeq" id="WP_255059594.1">
    <property type="nucleotide sequence ID" value="NZ_JANDBD010000003.1"/>
</dbReference>
<keyword evidence="3" id="KW-0804">Transcription</keyword>
<dbReference type="SUPFAM" id="SSF54909">
    <property type="entry name" value="Dimeric alpha+beta barrel"/>
    <property type="match status" value="2"/>
</dbReference>
<gene>
    <name evidence="5" type="ORF">NM203_09465</name>
</gene>
<dbReference type="PANTHER" id="PTHR30154">
    <property type="entry name" value="LEUCINE-RESPONSIVE REGULATORY PROTEIN"/>
    <property type="match status" value="1"/>
</dbReference>
<evidence type="ECO:0000256" key="1">
    <source>
        <dbReference type="ARBA" id="ARBA00023015"/>
    </source>
</evidence>
<sequence>MDETDEGIVELLEVDGRLTHREIARTVGLSRSAAAARVQRLITSGQVVIRGVVHPAVLGRGALAHVSVTVHGAATPVADELARREDIPFLSLTSGSYGLVAEIRASSPRGIDTAVAQLRSLPGVSGVDTLSYVEVMRDVVGPVGEVETSVDATDRALLVELQNDGRASYVDLAAAVGLSAAGARRRVVRLIEARVVRIGAVVRHSGQDRQSAMGFGIRLAGEHHDVVAALTAMSAVIFVARTLGRFDVLVTIRAFSSAQLVELLDTVRSLPGVRALESWTHLEVVKESYASGLDAS</sequence>
<dbReference type="InterPro" id="IPR036388">
    <property type="entry name" value="WH-like_DNA-bd_sf"/>
</dbReference>
<name>A0ABT1LZU1_9MYCO</name>
<dbReference type="Gene3D" id="3.30.70.920">
    <property type="match status" value="2"/>
</dbReference>
<dbReference type="InterPro" id="IPR036390">
    <property type="entry name" value="WH_DNA-bd_sf"/>
</dbReference>
<dbReference type="PROSITE" id="PS50956">
    <property type="entry name" value="HTH_ASNC_2"/>
    <property type="match status" value="2"/>
</dbReference>
<dbReference type="Proteomes" id="UP001651690">
    <property type="component" value="Unassembled WGS sequence"/>
</dbReference>
<reference evidence="5 6" key="1">
    <citation type="submission" date="2022-06" db="EMBL/GenBank/DDBJ databases">
        <title>Mycolicibacterium sp. CAU 1645 isolated from seawater.</title>
        <authorList>
            <person name="Kim W."/>
        </authorList>
    </citation>
    <scope>NUCLEOTIDE SEQUENCE [LARGE SCALE GENOMIC DNA]</scope>
    <source>
        <strain evidence="5 6">CAU 1645</strain>
    </source>
</reference>
<accession>A0ABT1LZU1</accession>
<dbReference type="InterPro" id="IPR019885">
    <property type="entry name" value="Tscrpt_reg_HTH_AsnC-type_CS"/>
</dbReference>
<dbReference type="InterPro" id="IPR019888">
    <property type="entry name" value="Tscrpt_reg_AsnC-like"/>
</dbReference>
<evidence type="ECO:0000259" key="4">
    <source>
        <dbReference type="PROSITE" id="PS50956"/>
    </source>
</evidence>
<keyword evidence="6" id="KW-1185">Reference proteome</keyword>
<keyword evidence="1" id="KW-0805">Transcription regulation</keyword>
<keyword evidence="2" id="KW-0238">DNA-binding</keyword>
<proteinExistence type="predicted"/>
<dbReference type="EMBL" id="JANDBD010000003">
    <property type="protein sequence ID" value="MCP9272413.1"/>
    <property type="molecule type" value="Genomic_DNA"/>
</dbReference>